<dbReference type="GO" id="GO:0005739">
    <property type="term" value="C:mitochondrion"/>
    <property type="evidence" value="ECO:0007669"/>
    <property type="project" value="TreeGrafter"/>
</dbReference>
<dbReference type="Gene3D" id="1.10.3580.10">
    <property type="entry name" value="ATP12 ATPase"/>
    <property type="match status" value="1"/>
</dbReference>
<reference evidence="1 2" key="1">
    <citation type="journal article" date="2019" name="Sci. Rep.">
        <title>Orb-weaving spider Araneus ventricosus genome elucidates the spidroin gene catalogue.</title>
        <authorList>
            <person name="Kono N."/>
            <person name="Nakamura H."/>
            <person name="Ohtoshi R."/>
            <person name="Moran D.A.P."/>
            <person name="Shinohara A."/>
            <person name="Yoshida Y."/>
            <person name="Fujiwara M."/>
            <person name="Mori M."/>
            <person name="Tomita M."/>
            <person name="Arakawa K."/>
        </authorList>
    </citation>
    <scope>NUCLEOTIDE SEQUENCE [LARGE SCALE GENOMIC DNA]</scope>
</reference>
<name>A0A4Y2TIT1_ARAVE</name>
<dbReference type="PANTHER" id="PTHR21013">
    <property type="entry name" value="ATP SYNTHASE MITOCHONDRIAL F1 COMPLEX ASSEMBLY FACTOR 2/ATP12 PROTEIN, MITOCHONDRIAL PRECURSOR"/>
    <property type="match status" value="1"/>
</dbReference>
<dbReference type="GO" id="GO:0033615">
    <property type="term" value="P:mitochondrial proton-transporting ATP synthase complex assembly"/>
    <property type="evidence" value="ECO:0007669"/>
    <property type="project" value="TreeGrafter"/>
</dbReference>
<evidence type="ECO:0008006" key="3">
    <source>
        <dbReference type="Google" id="ProtNLM"/>
    </source>
</evidence>
<comment type="caution">
    <text evidence="1">The sequence shown here is derived from an EMBL/GenBank/DDBJ whole genome shotgun (WGS) entry which is preliminary data.</text>
</comment>
<dbReference type="SUPFAM" id="SSF160909">
    <property type="entry name" value="ATP12-like"/>
    <property type="match status" value="1"/>
</dbReference>
<organism evidence="1 2">
    <name type="scientific">Araneus ventricosus</name>
    <name type="common">Orbweaver spider</name>
    <name type="synonym">Epeira ventricosa</name>
    <dbReference type="NCBI Taxonomy" id="182803"/>
    <lineage>
        <taxon>Eukaryota</taxon>
        <taxon>Metazoa</taxon>
        <taxon>Ecdysozoa</taxon>
        <taxon>Arthropoda</taxon>
        <taxon>Chelicerata</taxon>
        <taxon>Arachnida</taxon>
        <taxon>Araneae</taxon>
        <taxon>Araneomorphae</taxon>
        <taxon>Entelegynae</taxon>
        <taxon>Araneoidea</taxon>
        <taxon>Araneidae</taxon>
        <taxon>Araneus</taxon>
    </lineage>
</organism>
<feature type="non-terminal residue" evidence="1">
    <location>
        <position position="1"/>
    </location>
</feature>
<evidence type="ECO:0000313" key="1">
    <source>
        <dbReference type="EMBL" id="GBN99653.1"/>
    </source>
</evidence>
<evidence type="ECO:0000313" key="2">
    <source>
        <dbReference type="Proteomes" id="UP000499080"/>
    </source>
</evidence>
<accession>A0A4Y2TIT1</accession>
<dbReference type="InterPro" id="IPR023335">
    <property type="entry name" value="ATP12_ortho_dom_sf"/>
</dbReference>
<dbReference type="PANTHER" id="PTHR21013:SF10">
    <property type="entry name" value="ATP SYNTHASE MITOCHONDRIAL F1 COMPLEX ASSEMBLY FACTOR 2"/>
    <property type="match status" value="1"/>
</dbReference>
<gene>
    <name evidence="1" type="ORF">AVEN_159613_1</name>
</gene>
<dbReference type="EMBL" id="BGPR01028475">
    <property type="protein sequence ID" value="GBN99653.1"/>
    <property type="molecule type" value="Genomic_DNA"/>
</dbReference>
<dbReference type="AlphaFoldDB" id="A0A4Y2TIT1"/>
<keyword evidence="2" id="KW-1185">Reference proteome</keyword>
<dbReference type="InterPro" id="IPR011419">
    <property type="entry name" value="ATP12_ATP_synth-F1-assembly"/>
</dbReference>
<protein>
    <recommendedName>
        <fullName evidence="3">ATP synthase mitochondrial F1 complex assembly factor 2</fullName>
    </recommendedName>
</protein>
<proteinExistence type="predicted"/>
<sequence>INFAAENLKSLILTLAVINHVIDVEKAVELSRLETVFQIQNWGSVEWSHNVDEAQLKARVAAGALFTYLNEGSSDLIEKNASKKMKNAC</sequence>
<dbReference type="Proteomes" id="UP000499080">
    <property type="component" value="Unassembled WGS sequence"/>
</dbReference>
<dbReference type="OrthoDB" id="6411111at2759"/>